<organism evidence="2 3">
    <name type="scientific">Decorospora gaudefroyi</name>
    <dbReference type="NCBI Taxonomy" id="184978"/>
    <lineage>
        <taxon>Eukaryota</taxon>
        <taxon>Fungi</taxon>
        <taxon>Dikarya</taxon>
        <taxon>Ascomycota</taxon>
        <taxon>Pezizomycotina</taxon>
        <taxon>Dothideomycetes</taxon>
        <taxon>Pleosporomycetidae</taxon>
        <taxon>Pleosporales</taxon>
        <taxon>Pleosporineae</taxon>
        <taxon>Pleosporaceae</taxon>
        <taxon>Decorospora</taxon>
    </lineage>
</organism>
<dbReference type="AlphaFoldDB" id="A0A6A5KFC0"/>
<gene>
    <name evidence="2" type="ORF">BDW02DRAFT_599270</name>
</gene>
<name>A0A6A5KFC0_9PLEO</name>
<reference evidence="2" key="1">
    <citation type="submission" date="2020-01" db="EMBL/GenBank/DDBJ databases">
        <authorList>
            <consortium name="DOE Joint Genome Institute"/>
            <person name="Haridas S."/>
            <person name="Albert R."/>
            <person name="Binder M."/>
            <person name="Bloem J."/>
            <person name="Labutti K."/>
            <person name="Salamov A."/>
            <person name="Andreopoulos B."/>
            <person name="Baker S.E."/>
            <person name="Barry K."/>
            <person name="Bills G."/>
            <person name="Bluhm B.H."/>
            <person name="Cannon C."/>
            <person name="Castanera R."/>
            <person name="Culley D.E."/>
            <person name="Daum C."/>
            <person name="Ezra D."/>
            <person name="Gonzalez J.B."/>
            <person name="Henrissat B."/>
            <person name="Kuo A."/>
            <person name="Liang C."/>
            <person name="Lipzen A."/>
            <person name="Lutzoni F."/>
            <person name="Magnuson J."/>
            <person name="Mondo S."/>
            <person name="Nolan M."/>
            <person name="Ohm R."/>
            <person name="Pangilinan J."/>
            <person name="Park H.-J."/>
            <person name="Ramirez L."/>
            <person name="Alfaro M."/>
            <person name="Sun H."/>
            <person name="Tritt A."/>
            <person name="Yoshinaga Y."/>
            <person name="Zwiers L.-H."/>
            <person name="Turgeon B.G."/>
            <person name="Goodwin S.B."/>
            <person name="Spatafora J.W."/>
            <person name="Crous P.W."/>
            <person name="Grigoriev I.V."/>
        </authorList>
    </citation>
    <scope>NUCLEOTIDE SEQUENCE</scope>
    <source>
        <strain evidence="2">P77</strain>
    </source>
</reference>
<proteinExistence type="predicted"/>
<keyword evidence="1" id="KW-0732">Signal</keyword>
<protein>
    <submittedName>
        <fullName evidence="2">Uncharacterized protein</fullName>
    </submittedName>
</protein>
<evidence type="ECO:0000313" key="3">
    <source>
        <dbReference type="Proteomes" id="UP000800040"/>
    </source>
</evidence>
<evidence type="ECO:0000256" key="1">
    <source>
        <dbReference type="SAM" id="SignalP"/>
    </source>
</evidence>
<dbReference type="Proteomes" id="UP000800040">
    <property type="component" value="Unassembled WGS sequence"/>
</dbReference>
<sequence>MKLSTPTLLLTALAHLITATPAPASAYVSRQAASFPAQVRLYPEFGCLLDFTSAQYDIKINTCYNADDANAIGGSFLSIRGYPTGTKPDNVICETKAYFQKGCDGDAASTDNNKPGRCVNTLLSAGNDPLAVTRALSFAYECCIVGPGGKLCGYPNVA</sequence>
<feature type="signal peptide" evidence="1">
    <location>
        <begin position="1"/>
        <end position="19"/>
    </location>
</feature>
<feature type="chain" id="PRO_5025637035" evidence="1">
    <location>
        <begin position="20"/>
        <end position="158"/>
    </location>
</feature>
<dbReference type="EMBL" id="ML975323">
    <property type="protein sequence ID" value="KAF1833184.1"/>
    <property type="molecule type" value="Genomic_DNA"/>
</dbReference>
<accession>A0A6A5KFC0</accession>
<evidence type="ECO:0000313" key="2">
    <source>
        <dbReference type="EMBL" id="KAF1833184.1"/>
    </source>
</evidence>
<keyword evidence="3" id="KW-1185">Reference proteome</keyword>